<feature type="region of interest" description="Disordered" evidence="17">
    <location>
        <begin position="415"/>
        <end position="442"/>
    </location>
</feature>
<dbReference type="NCBIfam" id="NF010051">
    <property type="entry name" value="PRK13528.1"/>
    <property type="match status" value="1"/>
</dbReference>
<dbReference type="Gene3D" id="2.40.170.20">
    <property type="entry name" value="TonB-dependent receptor, beta-barrel domain"/>
    <property type="match status" value="1"/>
</dbReference>
<evidence type="ECO:0000256" key="11">
    <source>
        <dbReference type="ARBA" id="ARBA00023136"/>
    </source>
</evidence>
<feature type="domain" description="TonB-dependent receptor plug" evidence="20">
    <location>
        <begin position="68"/>
        <end position="181"/>
    </location>
</feature>
<keyword evidence="10 16" id="KW-0798">TonB box</keyword>
<keyword evidence="8" id="KW-0408">Iron</keyword>
<dbReference type="PROSITE" id="PS52016">
    <property type="entry name" value="TONB_DEPENDENT_REC_3"/>
    <property type="match status" value="1"/>
</dbReference>
<keyword evidence="5" id="KW-0410">Iron transport</keyword>
<evidence type="ECO:0000256" key="15">
    <source>
        <dbReference type="PROSITE-ProRule" id="PRU10144"/>
    </source>
</evidence>
<evidence type="ECO:0000313" key="22">
    <source>
        <dbReference type="Proteomes" id="UP001209922"/>
    </source>
</evidence>
<organism evidence="21 22">
    <name type="scientific">Xanthomonas chitinilytica</name>
    <dbReference type="NCBI Taxonomy" id="2989819"/>
    <lineage>
        <taxon>Bacteria</taxon>
        <taxon>Pseudomonadati</taxon>
        <taxon>Pseudomonadota</taxon>
        <taxon>Gammaproteobacteria</taxon>
        <taxon>Lysobacterales</taxon>
        <taxon>Lysobacteraceae</taxon>
        <taxon>Xanthomonas</taxon>
    </lineage>
</organism>
<comment type="similarity">
    <text evidence="2 14 16">Belongs to the TonB-dependent receptor family.</text>
</comment>
<dbReference type="InterPro" id="IPR012910">
    <property type="entry name" value="Plug_dom"/>
</dbReference>
<dbReference type="InterPro" id="IPR037066">
    <property type="entry name" value="Plug_dom_sf"/>
</dbReference>
<accession>A0ABT3JSW3</accession>
<evidence type="ECO:0000256" key="3">
    <source>
        <dbReference type="ARBA" id="ARBA00022448"/>
    </source>
</evidence>
<evidence type="ECO:0000256" key="13">
    <source>
        <dbReference type="ARBA" id="ARBA00023237"/>
    </source>
</evidence>
<evidence type="ECO:0000256" key="16">
    <source>
        <dbReference type="RuleBase" id="RU003357"/>
    </source>
</evidence>
<name>A0ABT3JSW3_9XANT</name>
<feature type="chain" id="PRO_5046585911" evidence="18">
    <location>
        <begin position="37"/>
        <end position="759"/>
    </location>
</feature>
<dbReference type="NCBIfam" id="TIGR01783">
    <property type="entry name" value="TonB-siderophor"/>
    <property type="match status" value="1"/>
</dbReference>
<gene>
    <name evidence="21" type="ORF">OK345_03515</name>
</gene>
<evidence type="ECO:0000259" key="19">
    <source>
        <dbReference type="Pfam" id="PF00593"/>
    </source>
</evidence>
<dbReference type="PANTHER" id="PTHR30069">
    <property type="entry name" value="TONB-DEPENDENT OUTER MEMBRANE RECEPTOR"/>
    <property type="match status" value="1"/>
</dbReference>
<evidence type="ECO:0000256" key="5">
    <source>
        <dbReference type="ARBA" id="ARBA00022496"/>
    </source>
</evidence>
<dbReference type="CDD" id="cd01347">
    <property type="entry name" value="ligand_gated_channel"/>
    <property type="match status" value="1"/>
</dbReference>
<dbReference type="Proteomes" id="UP001209922">
    <property type="component" value="Unassembled WGS sequence"/>
</dbReference>
<evidence type="ECO:0000259" key="20">
    <source>
        <dbReference type="Pfam" id="PF07715"/>
    </source>
</evidence>
<evidence type="ECO:0000313" key="21">
    <source>
        <dbReference type="EMBL" id="MCW4471573.1"/>
    </source>
</evidence>
<comment type="caution">
    <text evidence="21">The sequence shown here is derived from an EMBL/GenBank/DDBJ whole genome shotgun (WGS) entry which is preliminary data.</text>
</comment>
<dbReference type="Pfam" id="PF07715">
    <property type="entry name" value="Plug"/>
    <property type="match status" value="1"/>
</dbReference>
<evidence type="ECO:0000256" key="2">
    <source>
        <dbReference type="ARBA" id="ARBA00009810"/>
    </source>
</evidence>
<keyword evidence="7 18" id="KW-0732">Signal</keyword>
<dbReference type="PROSITE" id="PS01156">
    <property type="entry name" value="TONB_DEPENDENT_REC_2"/>
    <property type="match status" value="1"/>
</dbReference>
<dbReference type="InterPro" id="IPR010105">
    <property type="entry name" value="TonB_sidphr_rcpt"/>
</dbReference>
<dbReference type="SUPFAM" id="SSF56935">
    <property type="entry name" value="Porins"/>
    <property type="match status" value="1"/>
</dbReference>
<keyword evidence="4 14" id="KW-1134">Transmembrane beta strand</keyword>
<dbReference type="InterPro" id="IPR039426">
    <property type="entry name" value="TonB-dep_rcpt-like"/>
</dbReference>
<evidence type="ECO:0000256" key="14">
    <source>
        <dbReference type="PROSITE-ProRule" id="PRU01360"/>
    </source>
</evidence>
<keyword evidence="13 14" id="KW-0998">Cell outer membrane</keyword>
<protein>
    <submittedName>
        <fullName evidence="21">TonB-dependent siderophore receptor</fullName>
    </submittedName>
</protein>
<feature type="domain" description="TonB-dependent receptor-like beta-barrel" evidence="19">
    <location>
        <begin position="296"/>
        <end position="725"/>
    </location>
</feature>
<dbReference type="InterPro" id="IPR058134">
    <property type="entry name" value="PirA/FepA/PfeA"/>
</dbReference>
<evidence type="ECO:0000256" key="17">
    <source>
        <dbReference type="SAM" id="MobiDB-lite"/>
    </source>
</evidence>
<feature type="compositionally biased region" description="Basic and acidic residues" evidence="17">
    <location>
        <begin position="433"/>
        <end position="442"/>
    </location>
</feature>
<evidence type="ECO:0000256" key="1">
    <source>
        <dbReference type="ARBA" id="ARBA00004571"/>
    </source>
</evidence>
<feature type="short sequence motif" description="TonB C-terminal box" evidence="15">
    <location>
        <begin position="742"/>
        <end position="759"/>
    </location>
</feature>
<dbReference type="InterPro" id="IPR010917">
    <property type="entry name" value="TonB_rcpt_CS"/>
</dbReference>
<dbReference type="EMBL" id="JAPCHY010000002">
    <property type="protein sequence ID" value="MCW4471573.1"/>
    <property type="molecule type" value="Genomic_DNA"/>
</dbReference>
<evidence type="ECO:0000256" key="18">
    <source>
        <dbReference type="SAM" id="SignalP"/>
    </source>
</evidence>
<sequence>MSLQKPARMMSRPASARINPVTPLAAALAVATLAWAQPGMAVETADDAETLGTVHVTAQQIARQALGTSTITAEDIARRPPGNDISELLRTMPGVNLTGNSASGQYGNNRQIDLRGMGPENTLILVDGKRVGSRDSTRMGVSGERNTRGDTNWVPAEMIERIEVLRGPAAARYGSGASGGVVNIITKRPTGDLAGSLSVYGQVPQHGEEGGSQRAGLSLSGPLTDNLSFRLYGNVNRTDADSLELNRDFADGEGAVPPAGREGVENKDVNGMLRWDISADQVLEFEAGFSRQGNIYAGDRAVSSTGTSTSVDLAELANAGAETNRMYRSNGALTHRGRWGDNTSRLSLAYENTNNKRMNEGLAGGPEGSFTGTGWSTSRLRNYQVDGELNVPTTLGGAENVWTLGFEYLDSRLEDPWSTSQSGDSGGGVPGTDPDRGGGKADARTAAVFVEDNIYLGERWIVTPGLRLDHHSQFGNNASPSLNAQFELAQDWLLKGGVARAFKAPNLYQSNPNYLYYTRGNGCPDNYQSLGAGCYVQGNADLEAETSINKEIGVEWAPDTGWHASLTYFHNDYKNKIEAGYIPVGQTAGDPPARVFRWENAPKAVVQGLEGNLNVPLLGERGDVLKWNTNLTWMVENENKTTGQPLSVIPEYTVNTSLDWQATDSLSLLLTGTFYGRQEPSTRDRNNDPKDPLALRERGSYNIWGVSARYRITPTVSMGLGVNNIADKRLFREANSSGAGAATYNEPGRAFWASMSVGF</sequence>
<keyword evidence="22" id="KW-1185">Reference proteome</keyword>
<dbReference type="Pfam" id="PF00593">
    <property type="entry name" value="TonB_dep_Rec_b-barrel"/>
    <property type="match status" value="1"/>
</dbReference>
<evidence type="ECO:0000256" key="9">
    <source>
        <dbReference type="ARBA" id="ARBA00023065"/>
    </source>
</evidence>
<evidence type="ECO:0000256" key="7">
    <source>
        <dbReference type="ARBA" id="ARBA00022729"/>
    </source>
</evidence>
<keyword evidence="12 21" id="KW-0675">Receptor</keyword>
<dbReference type="PANTHER" id="PTHR30069:SF8">
    <property type="entry name" value="TONB-DEPENDENT SIDEROPHORE RECEPTOR PROTEIN"/>
    <property type="match status" value="1"/>
</dbReference>
<dbReference type="InterPro" id="IPR000531">
    <property type="entry name" value="Beta-barrel_TonB"/>
</dbReference>
<proteinExistence type="inferred from homology"/>
<dbReference type="InterPro" id="IPR036942">
    <property type="entry name" value="Beta-barrel_TonB_sf"/>
</dbReference>
<evidence type="ECO:0000256" key="12">
    <source>
        <dbReference type="ARBA" id="ARBA00023170"/>
    </source>
</evidence>
<evidence type="ECO:0000256" key="8">
    <source>
        <dbReference type="ARBA" id="ARBA00023004"/>
    </source>
</evidence>
<feature type="signal peptide" evidence="18">
    <location>
        <begin position="1"/>
        <end position="36"/>
    </location>
</feature>
<keyword evidence="6 14" id="KW-0812">Transmembrane</keyword>
<evidence type="ECO:0000256" key="10">
    <source>
        <dbReference type="ARBA" id="ARBA00023077"/>
    </source>
</evidence>
<dbReference type="Gene3D" id="2.170.130.10">
    <property type="entry name" value="TonB-dependent receptor, plug domain"/>
    <property type="match status" value="1"/>
</dbReference>
<keyword evidence="9" id="KW-0406">Ion transport</keyword>
<reference evidence="21 22" key="1">
    <citation type="submission" date="2022-10" db="EMBL/GenBank/DDBJ databases">
        <title>Xanthomonas sp. H13-6.</title>
        <authorList>
            <person name="Liu X."/>
            <person name="Deng Z."/>
            <person name="Jiang Y."/>
            <person name="Yu T."/>
            <person name="Ai J."/>
        </authorList>
    </citation>
    <scope>NUCLEOTIDE SEQUENCE [LARGE SCALE GENOMIC DNA]</scope>
    <source>
        <strain evidence="21 22">H13-6</strain>
    </source>
</reference>
<keyword evidence="3 14" id="KW-0813">Transport</keyword>
<evidence type="ECO:0000256" key="4">
    <source>
        <dbReference type="ARBA" id="ARBA00022452"/>
    </source>
</evidence>
<evidence type="ECO:0000256" key="6">
    <source>
        <dbReference type="ARBA" id="ARBA00022692"/>
    </source>
</evidence>
<keyword evidence="11 14" id="KW-0472">Membrane</keyword>
<comment type="subcellular location">
    <subcellularLocation>
        <location evidence="1 14">Cell outer membrane</location>
        <topology evidence="1 14">Multi-pass membrane protein</topology>
    </subcellularLocation>
</comment>
<dbReference type="NCBIfam" id="NF010048">
    <property type="entry name" value="PRK13524.1"/>
    <property type="match status" value="1"/>
</dbReference>